<feature type="transmembrane region" description="Helical" evidence="1">
    <location>
        <begin position="48"/>
        <end position="72"/>
    </location>
</feature>
<evidence type="ECO:0000259" key="2">
    <source>
        <dbReference type="Pfam" id="PF26509"/>
    </source>
</evidence>
<name>A0ABV9MXG9_9ENTE</name>
<feature type="domain" description="DUF8171" evidence="2">
    <location>
        <begin position="17"/>
        <end position="277"/>
    </location>
</feature>
<proteinExistence type="predicted"/>
<sequence length="285" mass="31175">MFESKEVYQLSQSKKMMVFVLSMSLYGLATLFTELIPSIHLGVIEFSVEYFAFIPLTLAILFDPFSAAIGAATGEVVFSEIMLGQFSGLSEVEKFILFSLGIYVAGMLVKNPLNKRQVAVASITGIAIHQILGAVVDILKVVLAVEDFEVVTGLPQSVVFVELFSALNDILFSGILFCVLPTLYLVPRLYGKIEPLLGVRKRTPQLRPTIKEVMTGKFLILSALLMAIATTMELASTVGVELISFEASWAESILAYAVGILVALAIVLFLVVKLKENNKLREEEA</sequence>
<dbReference type="RefSeq" id="WP_204653103.1">
    <property type="nucleotide sequence ID" value="NZ_JAFBFD010000005.1"/>
</dbReference>
<feature type="transmembrane region" description="Helical" evidence="1">
    <location>
        <begin position="163"/>
        <end position="186"/>
    </location>
</feature>
<protein>
    <recommendedName>
        <fullName evidence="2">DUF8171 domain-containing protein</fullName>
    </recommendedName>
</protein>
<feature type="transmembrane region" description="Helical" evidence="1">
    <location>
        <begin position="16"/>
        <end position="36"/>
    </location>
</feature>
<organism evidence="3 4">
    <name type="scientific">Enterococcus lemanii</name>
    <dbReference type="NCBI Taxonomy" id="1159752"/>
    <lineage>
        <taxon>Bacteria</taxon>
        <taxon>Bacillati</taxon>
        <taxon>Bacillota</taxon>
        <taxon>Bacilli</taxon>
        <taxon>Lactobacillales</taxon>
        <taxon>Enterococcaceae</taxon>
        <taxon>Enterococcus</taxon>
    </lineage>
</organism>
<keyword evidence="1" id="KW-0812">Transmembrane</keyword>
<evidence type="ECO:0000313" key="3">
    <source>
        <dbReference type="EMBL" id="MFC4719525.1"/>
    </source>
</evidence>
<feature type="transmembrane region" description="Helical" evidence="1">
    <location>
        <begin position="252"/>
        <end position="272"/>
    </location>
</feature>
<gene>
    <name evidence="3" type="ORF">ACFO5I_07235</name>
</gene>
<keyword evidence="4" id="KW-1185">Reference proteome</keyword>
<dbReference type="EMBL" id="JBHSGS010000040">
    <property type="protein sequence ID" value="MFC4719525.1"/>
    <property type="molecule type" value="Genomic_DNA"/>
</dbReference>
<evidence type="ECO:0000313" key="4">
    <source>
        <dbReference type="Proteomes" id="UP001595969"/>
    </source>
</evidence>
<keyword evidence="1" id="KW-0472">Membrane</keyword>
<keyword evidence="1" id="KW-1133">Transmembrane helix</keyword>
<dbReference type="Pfam" id="PF26509">
    <property type="entry name" value="DUF8171"/>
    <property type="match status" value="1"/>
</dbReference>
<evidence type="ECO:0000256" key="1">
    <source>
        <dbReference type="SAM" id="Phobius"/>
    </source>
</evidence>
<dbReference type="InterPro" id="IPR058484">
    <property type="entry name" value="DUF8171"/>
</dbReference>
<comment type="caution">
    <text evidence="3">The sequence shown here is derived from an EMBL/GenBank/DDBJ whole genome shotgun (WGS) entry which is preliminary data.</text>
</comment>
<dbReference type="Proteomes" id="UP001595969">
    <property type="component" value="Unassembled WGS sequence"/>
</dbReference>
<feature type="transmembrane region" description="Helical" evidence="1">
    <location>
        <begin position="218"/>
        <end position="240"/>
    </location>
</feature>
<accession>A0ABV9MXG9</accession>
<feature type="transmembrane region" description="Helical" evidence="1">
    <location>
        <begin position="118"/>
        <end position="143"/>
    </location>
</feature>
<feature type="transmembrane region" description="Helical" evidence="1">
    <location>
        <begin position="92"/>
        <end position="109"/>
    </location>
</feature>
<reference evidence="4" key="1">
    <citation type="journal article" date="2019" name="Int. J. Syst. Evol. Microbiol.">
        <title>The Global Catalogue of Microorganisms (GCM) 10K type strain sequencing project: providing services to taxonomists for standard genome sequencing and annotation.</title>
        <authorList>
            <consortium name="The Broad Institute Genomics Platform"/>
            <consortium name="The Broad Institute Genome Sequencing Center for Infectious Disease"/>
            <person name="Wu L."/>
            <person name="Ma J."/>
        </authorList>
    </citation>
    <scope>NUCLEOTIDE SEQUENCE [LARGE SCALE GENOMIC DNA]</scope>
    <source>
        <strain evidence="4">CGMCC 1.19032</strain>
    </source>
</reference>